<dbReference type="PANTHER" id="PTHR11645">
    <property type="entry name" value="PYRROLINE-5-CARBOXYLATE REDUCTASE"/>
    <property type="match status" value="1"/>
</dbReference>
<dbReference type="Proteomes" id="UP000002770">
    <property type="component" value="Unassembled WGS sequence"/>
</dbReference>
<dbReference type="InterPro" id="IPR000304">
    <property type="entry name" value="Pyrroline-COOH_reductase"/>
</dbReference>
<dbReference type="STRING" id="658187.LDG_6445"/>
<comment type="catalytic activity">
    <reaction evidence="4">
        <text>L-proline + NAD(+) = (S)-1-pyrroline-5-carboxylate + NADH + 2 H(+)</text>
        <dbReference type="Rhea" id="RHEA:14105"/>
        <dbReference type="ChEBI" id="CHEBI:15378"/>
        <dbReference type="ChEBI" id="CHEBI:17388"/>
        <dbReference type="ChEBI" id="CHEBI:57540"/>
        <dbReference type="ChEBI" id="CHEBI:57945"/>
        <dbReference type="ChEBI" id="CHEBI:60039"/>
        <dbReference type="EC" id="1.5.1.2"/>
    </reaction>
</comment>
<dbReference type="PIRSF" id="PIRSF000193">
    <property type="entry name" value="Pyrrol-5-carb_rd"/>
    <property type="match status" value="1"/>
</dbReference>
<dbReference type="InterPro" id="IPR029036">
    <property type="entry name" value="P5CR_dimer"/>
</dbReference>
<dbReference type="Pfam" id="PF03807">
    <property type="entry name" value="F420_oxidored"/>
    <property type="match status" value="1"/>
</dbReference>
<feature type="binding site" evidence="6">
    <location>
        <begin position="71"/>
        <end position="74"/>
    </location>
    <ligand>
        <name>NADP(+)</name>
        <dbReference type="ChEBI" id="CHEBI:58349"/>
    </ligand>
</feature>
<dbReference type="GO" id="GO:0055129">
    <property type="term" value="P:L-proline biosynthetic process"/>
    <property type="evidence" value="ECO:0007669"/>
    <property type="project" value="UniProtKB-UniRule"/>
</dbReference>
<evidence type="ECO:0000256" key="1">
    <source>
        <dbReference type="ARBA" id="ARBA00005525"/>
    </source>
</evidence>
<evidence type="ECO:0000256" key="5">
    <source>
        <dbReference type="NCBIfam" id="TIGR00112"/>
    </source>
</evidence>
<keyword evidence="4" id="KW-0641">Proline biosynthesis</keyword>
<comment type="subcellular location">
    <subcellularLocation>
        <location evidence="4">Cytoplasm</location>
    </subcellularLocation>
</comment>
<keyword evidence="2 4" id="KW-0521">NADP</keyword>
<dbReference type="SUPFAM" id="SSF51735">
    <property type="entry name" value="NAD(P)-binding Rossmann-fold domains"/>
    <property type="match status" value="1"/>
</dbReference>
<dbReference type="EMBL" id="JH413813">
    <property type="protein sequence ID" value="EHL31514.1"/>
    <property type="molecule type" value="Genomic_DNA"/>
</dbReference>
<feature type="binding site" evidence="6">
    <location>
        <position position="58"/>
    </location>
    <ligand>
        <name>NADPH</name>
        <dbReference type="ChEBI" id="CHEBI:57783"/>
    </ligand>
</feature>
<dbReference type="HAMAP" id="MF_01925">
    <property type="entry name" value="P5C_reductase"/>
    <property type="match status" value="1"/>
</dbReference>
<dbReference type="PANTHER" id="PTHR11645:SF0">
    <property type="entry name" value="PYRROLINE-5-CARBOXYLATE REDUCTASE 3"/>
    <property type="match status" value="1"/>
</dbReference>
<keyword evidence="4" id="KW-0028">Amino-acid biosynthesis</keyword>
<name>G9EMH8_9GAMM</name>
<dbReference type="OrthoDB" id="9805754at2"/>
<comment type="similarity">
    <text evidence="1 4">Belongs to the pyrroline-5-carboxylate reductase family.</text>
</comment>
<dbReference type="Pfam" id="PF14748">
    <property type="entry name" value="P5CR_dimer"/>
    <property type="match status" value="1"/>
</dbReference>
<dbReference type="GO" id="GO:0005737">
    <property type="term" value="C:cytoplasm"/>
    <property type="evidence" value="ECO:0007669"/>
    <property type="project" value="UniProtKB-SubCell"/>
</dbReference>
<evidence type="ECO:0000313" key="10">
    <source>
        <dbReference type="Proteomes" id="UP000002770"/>
    </source>
</evidence>
<dbReference type="InterPro" id="IPR036291">
    <property type="entry name" value="NAD(P)-bd_dom_sf"/>
</dbReference>
<dbReference type="NCBIfam" id="TIGR00112">
    <property type="entry name" value="proC"/>
    <property type="match status" value="1"/>
</dbReference>
<dbReference type="InterPro" id="IPR008927">
    <property type="entry name" value="6-PGluconate_DH-like_C_sf"/>
</dbReference>
<dbReference type="GO" id="GO:0004735">
    <property type="term" value="F:pyrroline-5-carboxylate reductase activity"/>
    <property type="evidence" value="ECO:0007669"/>
    <property type="project" value="UniProtKB-UniRule"/>
</dbReference>
<keyword evidence="3 4" id="KW-0560">Oxidoreductase</keyword>
<feature type="binding site" evidence="6">
    <location>
        <begin position="10"/>
        <end position="15"/>
    </location>
    <ligand>
        <name>NADP(+)</name>
        <dbReference type="ChEBI" id="CHEBI:58349"/>
    </ligand>
</feature>
<reference evidence="9 10" key="1">
    <citation type="journal article" date="2011" name="BMC Genomics">
        <title>Insight into cross-talk between intra-amoebal pathogens.</title>
        <authorList>
            <person name="Gimenez G."/>
            <person name="Bertelli C."/>
            <person name="Moliner C."/>
            <person name="Robert C."/>
            <person name="Raoult D."/>
            <person name="Fournier P.E."/>
            <person name="Greub G."/>
        </authorList>
    </citation>
    <scope>NUCLEOTIDE SEQUENCE [LARGE SCALE GENOMIC DNA]</scope>
    <source>
        <strain evidence="9 10">LLAP12</strain>
    </source>
</reference>
<dbReference type="InterPro" id="IPR028939">
    <property type="entry name" value="P5C_Rdtase_cat_N"/>
</dbReference>
<evidence type="ECO:0000256" key="6">
    <source>
        <dbReference type="PIRSR" id="PIRSR000193-1"/>
    </source>
</evidence>
<dbReference type="FunCoup" id="G9EMH8">
    <property type="interactions" value="444"/>
</dbReference>
<dbReference type="RefSeq" id="WP_006870376.1">
    <property type="nucleotide sequence ID" value="NZ_JH413813.1"/>
</dbReference>
<accession>G9EMH8</accession>
<comment type="function">
    <text evidence="4">Catalyzes the reduction of 1-pyrroline-5-carboxylate (PCA) to L-proline.</text>
</comment>
<evidence type="ECO:0000259" key="8">
    <source>
        <dbReference type="Pfam" id="PF14748"/>
    </source>
</evidence>
<gene>
    <name evidence="4" type="primary">proC</name>
    <name evidence="9" type="ORF">LDG_6445</name>
</gene>
<dbReference type="SUPFAM" id="SSF48179">
    <property type="entry name" value="6-phosphogluconate dehydrogenase C-terminal domain-like"/>
    <property type="match status" value="1"/>
</dbReference>
<organism evidence="9 10">
    <name type="scientific">Legionella drancourtii LLAP12</name>
    <dbReference type="NCBI Taxonomy" id="658187"/>
    <lineage>
        <taxon>Bacteria</taxon>
        <taxon>Pseudomonadati</taxon>
        <taxon>Pseudomonadota</taxon>
        <taxon>Gammaproteobacteria</taxon>
        <taxon>Legionellales</taxon>
        <taxon>Legionellaceae</taxon>
        <taxon>Legionella</taxon>
    </lineage>
</organism>
<evidence type="ECO:0000313" key="9">
    <source>
        <dbReference type="EMBL" id="EHL31514.1"/>
    </source>
</evidence>
<evidence type="ECO:0000259" key="7">
    <source>
        <dbReference type="Pfam" id="PF03807"/>
    </source>
</evidence>
<keyword evidence="4" id="KW-0963">Cytoplasm</keyword>
<sequence>MISKKSIAIIGAGHLGSALIRGLIKSGYAEKSIIVSNRNPAKLNRLVNELDVVPAESNSKAVEDADILILAIKPQFMHDVCMEIAASVQKKRPLIVSLVGVTEIKQIALWLGAHDLPIIRVMTNTPMEFGKGTSALFANSLVNTEQKLLIESIFNAVGSLFWLDEEQLLDPLTAAIGSAPAYVLLFMEALQKAAMSQHIPEKLAEKIAFDVVAGTAVLAEQSGRSFADLRAGVTTPNGITEHSLKELVINDFFDDFKKIYQAANERITQIKEPQI</sequence>
<dbReference type="AlphaFoldDB" id="G9EMH8"/>
<feature type="domain" description="Pyrroline-5-carboxylate reductase dimerisation" evidence="8">
    <location>
        <begin position="166"/>
        <end position="269"/>
    </location>
</feature>
<dbReference type="EC" id="1.5.1.2" evidence="4 5"/>
<comment type="pathway">
    <text evidence="4">Amino-acid biosynthesis; L-proline biosynthesis; L-proline from L-glutamate 5-semialdehyde: step 1/1.</text>
</comment>
<feature type="domain" description="Pyrroline-5-carboxylate reductase catalytic N-terminal" evidence="7">
    <location>
        <begin position="7"/>
        <end position="98"/>
    </location>
</feature>
<dbReference type="UniPathway" id="UPA00098">
    <property type="reaction ID" value="UER00361"/>
</dbReference>
<keyword evidence="10" id="KW-1185">Reference proteome</keyword>
<dbReference type="Gene3D" id="3.40.50.720">
    <property type="entry name" value="NAD(P)-binding Rossmann-like Domain"/>
    <property type="match status" value="1"/>
</dbReference>
<proteinExistence type="inferred from homology"/>
<dbReference type="eggNOG" id="COG0345">
    <property type="taxonomic scope" value="Bacteria"/>
</dbReference>
<evidence type="ECO:0000256" key="4">
    <source>
        <dbReference type="HAMAP-Rule" id="MF_01925"/>
    </source>
</evidence>
<dbReference type="Gene3D" id="1.10.3730.10">
    <property type="entry name" value="ProC C-terminal domain-like"/>
    <property type="match status" value="1"/>
</dbReference>
<protein>
    <recommendedName>
        <fullName evidence="4 5">Pyrroline-5-carboxylate reductase</fullName>
        <shortName evidence="4">P5C reductase</shortName>
        <shortName evidence="4">P5CR</shortName>
        <ecNumber evidence="4 5">1.5.1.2</ecNumber>
    </recommendedName>
    <alternativeName>
        <fullName evidence="4">PCA reductase</fullName>
    </alternativeName>
</protein>
<evidence type="ECO:0000256" key="2">
    <source>
        <dbReference type="ARBA" id="ARBA00022857"/>
    </source>
</evidence>
<dbReference type="HOGENOM" id="CLU_042344_0_1_6"/>
<dbReference type="InParanoid" id="G9EMH8"/>
<evidence type="ECO:0000256" key="3">
    <source>
        <dbReference type="ARBA" id="ARBA00023002"/>
    </source>
</evidence>
<comment type="catalytic activity">
    <reaction evidence="4">
        <text>L-proline + NADP(+) = (S)-1-pyrroline-5-carboxylate + NADPH + 2 H(+)</text>
        <dbReference type="Rhea" id="RHEA:14109"/>
        <dbReference type="ChEBI" id="CHEBI:15378"/>
        <dbReference type="ChEBI" id="CHEBI:17388"/>
        <dbReference type="ChEBI" id="CHEBI:57783"/>
        <dbReference type="ChEBI" id="CHEBI:58349"/>
        <dbReference type="ChEBI" id="CHEBI:60039"/>
        <dbReference type="EC" id="1.5.1.2"/>
    </reaction>
</comment>